<organism evidence="2 3">
    <name type="scientific">Paenibacillus mendelii</name>
    <dbReference type="NCBI Taxonomy" id="206163"/>
    <lineage>
        <taxon>Bacteria</taxon>
        <taxon>Bacillati</taxon>
        <taxon>Bacillota</taxon>
        <taxon>Bacilli</taxon>
        <taxon>Bacillales</taxon>
        <taxon>Paenibacillaceae</taxon>
        <taxon>Paenibacillus</taxon>
    </lineage>
</organism>
<dbReference type="EMBL" id="JBHLVF010000041">
    <property type="protein sequence ID" value="MFC0394778.1"/>
    <property type="molecule type" value="Genomic_DNA"/>
</dbReference>
<keyword evidence="3" id="KW-1185">Reference proteome</keyword>
<evidence type="ECO:0000259" key="1">
    <source>
        <dbReference type="Pfam" id="PF13088"/>
    </source>
</evidence>
<dbReference type="EC" id="3.2.1.18" evidence="2"/>
<dbReference type="InterPro" id="IPR011040">
    <property type="entry name" value="Sialidase"/>
</dbReference>
<feature type="domain" description="Sialidase" evidence="1">
    <location>
        <begin position="108"/>
        <end position="379"/>
    </location>
</feature>
<sequence length="402" mass="45689">MTKQLDEKVKVTTRQHAEMLSPQLADQLREYFWRRNFMLFECLMKDDDHGPKGVNPPLIPYPPSARRSVVYYGSRTNGSYNHHNQIAKFKGQYYYSWSNGIRNEEDAGQQVLMATSSDGSHWSDPWVVVTSPAEDCVAHNCVALHATEDKLYQIVMTEETIHDEVATGMRRINPETITMDIFVSEDAKNWENVSTFGNKIKWIFEAPRLTQEGRLLCVCTTNGNGPAIMLWPGDDILEKPELISIPEPDGASFPYGESTWYQTDEGRIVIFWRDEAASCRLYVNWSVDGGRTFSVPILTDIPDSMSRLYAGRFSDGRYYICNNTLGTLLDRSALMLLISEDGFTFDKVYMVNDDPTEMSCKGLLKINGMQYPCCLIDGDKLLVAYDANKETIMCDVIDTTLL</sequence>
<dbReference type="PANTHER" id="PTHR43752:SF2">
    <property type="entry name" value="BNR_ASP-BOX REPEAT FAMILY PROTEIN"/>
    <property type="match status" value="1"/>
</dbReference>
<comment type="caution">
    <text evidence="2">The sequence shown here is derived from an EMBL/GenBank/DDBJ whole genome shotgun (WGS) entry which is preliminary data.</text>
</comment>
<keyword evidence="2" id="KW-0378">Hydrolase</keyword>
<evidence type="ECO:0000313" key="3">
    <source>
        <dbReference type="Proteomes" id="UP001589818"/>
    </source>
</evidence>
<dbReference type="RefSeq" id="WP_204815946.1">
    <property type="nucleotide sequence ID" value="NZ_JANHOF010000001.1"/>
</dbReference>
<evidence type="ECO:0000313" key="2">
    <source>
        <dbReference type="EMBL" id="MFC0394778.1"/>
    </source>
</evidence>
<keyword evidence="2" id="KW-0326">Glycosidase</keyword>
<gene>
    <name evidence="2" type="ORF">ACFFJ8_25875</name>
</gene>
<proteinExistence type="predicted"/>
<dbReference type="InterPro" id="IPR036278">
    <property type="entry name" value="Sialidase_sf"/>
</dbReference>
<dbReference type="Gene3D" id="2.120.10.10">
    <property type="match status" value="1"/>
</dbReference>
<reference evidence="2 3" key="1">
    <citation type="submission" date="2024-09" db="EMBL/GenBank/DDBJ databases">
        <authorList>
            <person name="Sun Q."/>
            <person name="Mori K."/>
        </authorList>
    </citation>
    <scope>NUCLEOTIDE SEQUENCE [LARGE SCALE GENOMIC DNA]</scope>
    <source>
        <strain evidence="2 3">CCM 4839</strain>
    </source>
</reference>
<dbReference type="CDD" id="cd15482">
    <property type="entry name" value="Sialidase_non-viral"/>
    <property type="match status" value="1"/>
</dbReference>
<dbReference type="Pfam" id="PF13088">
    <property type="entry name" value="BNR_2"/>
    <property type="match status" value="1"/>
</dbReference>
<dbReference type="GO" id="GO:0004308">
    <property type="term" value="F:exo-alpha-sialidase activity"/>
    <property type="evidence" value="ECO:0007669"/>
    <property type="project" value="UniProtKB-EC"/>
</dbReference>
<dbReference type="SUPFAM" id="SSF50939">
    <property type="entry name" value="Sialidases"/>
    <property type="match status" value="1"/>
</dbReference>
<dbReference type="PANTHER" id="PTHR43752">
    <property type="entry name" value="BNR/ASP-BOX REPEAT FAMILY PROTEIN"/>
    <property type="match status" value="1"/>
</dbReference>
<dbReference type="Proteomes" id="UP001589818">
    <property type="component" value="Unassembled WGS sequence"/>
</dbReference>
<protein>
    <submittedName>
        <fullName evidence="2">Exo-alpha-sialidase</fullName>
        <ecNumber evidence="2">3.2.1.18</ecNumber>
    </submittedName>
</protein>
<accession>A0ABV6JFT1</accession>
<name>A0ABV6JFT1_9BACL</name>